<reference evidence="1" key="1">
    <citation type="journal article" date="2020" name="Stud. Mycol.">
        <title>101 Dothideomycetes genomes: a test case for predicting lifestyles and emergence of pathogens.</title>
        <authorList>
            <person name="Haridas S."/>
            <person name="Albert R."/>
            <person name="Binder M."/>
            <person name="Bloem J."/>
            <person name="Labutti K."/>
            <person name="Salamov A."/>
            <person name="Andreopoulos B."/>
            <person name="Baker S."/>
            <person name="Barry K."/>
            <person name="Bills G."/>
            <person name="Bluhm B."/>
            <person name="Cannon C."/>
            <person name="Castanera R."/>
            <person name="Culley D."/>
            <person name="Daum C."/>
            <person name="Ezra D."/>
            <person name="Gonzalez J."/>
            <person name="Henrissat B."/>
            <person name="Kuo A."/>
            <person name="Liang C."/>
            <person name="Lipzen A."/>
            <person name="Lutzoni F."/>
            <person name="Magnuson J."/>
            <person name="Mondo S."/>
            <person name="Nolan M."/>
            <person name="Ohm R."/>
            <person name="Pangilinan J."/>
            <person name="Park H.-J."/>
            <person name="Ramirez L."/>
            <person name="Alfaro M."/>
            <person name="Sun H."/>
            <person name="Tritt A."/>
            <person name="Yoshinaga Y."/>
            <person name="Zwiers L.-H."/>
            <person name="Turgeon B."/>
            <person name="Goodwin S."/>
            <person name="Spatafora J."/>
            <person name="Crous P."/>
            <person name="Grigoriev I."/>
        </authorList>
    </citation>
    <scope>NUCLEOTIDE SEQUENCE</scope>
    <source>
        <strain evidence="1">CBS 525.71</strain>
    </source>
</reference>
<sequence length="349" mass="39139">MPLSTSPRLLPPAEISGDIRPQEGQKDFFCTELPVRPQVSPTSTSPQPYGETMSITTATRAIAPSDNNHTQQAPMILDPESMQWSAQGRYPHNSLAQGAFCTPTLFNPDSTCNRYPLQAQNGMSYNANSVYSYPSHYSPSCPRAYNGIDFAGLPSDMTASYPPATFFHSPPHMHSTPSLPNTSTPELMRLSDDYDLHYASHIKHEDQIDYNSPYSDMSRASTPYSTGHEEDNTIDKEQPYAQLIYRALLDAPDHTMVLRDIYDWFRRYTDKAAHSETKGWQNSIRHNLSMNGAFEKVDSPADATTKGFMWRLTPAALREGVKSTTRYRSKAANKRSSSRTQPLPQRQAS</sequence>
<dbReference type="EMBL" id="MU006739">
    <property type="protein sequence ID" value="KAF2623070.1"/>
    <property type="molecule type" value="Genomic_DNA"/>
</dbReference>
<name>A0ACB6RMA7_9PLEO</name>
<evidence type="ECO:0000313" key="1">
    <source>
        <dbReference type="EMBL" id="KAF2623070.1"/>
    </source>
</evidence>
<gene>
    <name evidence="1" type="ORF">BU25DRAFT_401237</name>
</gene>
<keyword evidence="2" id="KW-1185">Reference proteome</keyword>
<evidence type="ECO:0000313" key="2">
    <source>
        <dbReference type="Proteomes" id="UP000799754"/>
    </source>
</evidence>
<proteinExistence type="predicted"/>
<organism evidence="1 2">
    <name type="scientific">Macroventuria anomochaeta</name>
    <dbReference type="NCBI Taxonomy" id="301207"/>
    <lineage>
        <taxon>Eukaryota</taxon>
        <taxon>Fungi</taxon>
        <taxon>Dikarya</taxon>
        <taxon>Ascomycota</taxon>
        <taxon>Pezizomycotina</taxon>
        <taxon>Dothideomycetes</taxon>
        <taxon>Pleosporomycetidae</taxon>
        <taxon>Pleosporales</taxon>
        <taxon>Pleosporineae</taxon>
        <taxon>Didymellaceae</taxon>
        <taxon>Macroventuria</taxon>
    </lineage>
</organism>
<dbReference type="Proteomes" id="UP000799754">
    <property type="component" value="Unassembled WGS sequence"/>
</dbReference>
<comment type="caution">
    <text evidence="1">The sequence shown here is derived from an EMBL/GenBank/DDBJ whole genome shotgun (WGS) entry which is preliminary data.</text>
</comment>
<protein>
    <submittedName>
        <fullName evidence="1">Uncharacterized protein</fullName>
    </submittedName>
</protein>
<accession>A0ACB6RMA7</accession>
<feature type="non-terminal residue" evidence="1">
    <location>
        <position position="349"/>
    </location>
</feature>